<name>A0A0M3KKN8_ANISI</name>
<protein>
    <submittedName>
        <fullName evidence="1 3">Uncharacterized protein</fullName>
    </submittedName>
</protein>
<sequence>MDAMYNPAYVPTGYGEASYTPYGQSVYFGKLSSFYKG</sequence>
<proteinExistence type="predicted"/>
<dbReference type="AlphaFoldDB" id="A0A0M3KKN8"/>
<evidence type="ECO:0000313" key="1">
    <source>
        <dbReference type="EMBL" id="VDK81247.1"/>
    </source>
</evidence>
<organism evidence="3">
    <name type="scientific">Anisakis simplex</name>
    <name type="common">Herring worm</name>
    <dbReference type="NCBI Taxonomy" id="6269"/>
    <lineage>
        <taxon>Eukaryota</taxon>
        <taxon>Metazoa</taxon>
        <taxon>Ecdysozoa</taxon>
        <taxon>Nematoda</taxon>
        <taxon>Chromadorea</taxon>
        <taxon>Rhabditida</taxon>
        <taxon>Spirurina</taxon>
        <taxon>Ascaridomorpha</taxon>
        <taxon>Ascaridoidea</taxon>
        <taxon>Anisakidae</taxon>
        <taxon>Anisakis</taxon>
        <taxon>Anisakis simplex complex</taxon>
    </lineage>
</organism>
<evidence type="ECO:0000313" key="3">
    <source>
        <dbReference type="WBParaSite" id="ASIM_0002156901-mRNA-1"/>
    </source>
</evidence>
<dbReference type="EMBL" id="UYRR01041487">
    <property type="protein sequence ID" value="VDK81247.1"/>
    <property type="molecule type" value="Genomic_DNA"/>
</dbReference>
<accession>A0A0M3KKN8</accession>
<reference evidence="3" key="1">
    <citation type="submission" date="2017-02" db="UniProtKB">
        <authorList>
            <consortium name="WormBaseParasite"/>
        </authorList>
    </citation>
    <scope>IDENTIFICATION</scope>
</reference>
<dbReference type="WBParaSite" id="ASIM_0002156901-mRNA-1">
    <property type="protein sequence ID" value="ASIM_0002156901-mRNA-1"/>
    <property type="gene ID" value="ASIM_0002156901"/>
</dbReference>
<reference evidence="1 2" key="2">
    <citation type="submission" date="2018-11" db="EMBL/GenBank/DDBJ databases">
        <authorList>
            <consortium name="Pathogen Informatics"/>
        </authorList>
    </citation>
    <scope>NUCLEOTIDE SEQUENCE [LARGE SCALE GENOMIC DNA]</scope>
</reference>
<keyword evidence="2" id="KW-1185">Reference proteome</keyword>
<gene>
    <name evidence="1" type="ORF">ASIM_LOCUS20936</name>
</gene>
<dbReference type="Proteomes" id="UP000267096">
    <property type="component" value="Unassembled WGS sequence"/>
</dbReference>
<evidence type="ECO:0000313" key="2">
    <source>
        <dbReference type="Proteomes" id="UP000267096"/>
    </source>
</evidence>